<sequence>MRLLLRTVRLRYIYISGASALLSAALLFVVYHMLRYAHHHILSETTDLTRVMYWVINHIGTTPLFIFMGCSLFALFFWIRSQKIAEDLKVIVRGTHELANGRIPAQIEVLNGGELRQIAADLNDVALHIQAERLNSSDQEWTDREPRDEEWFSSGMYGDESSWQQITQQMVLDSERSHQQPIQEKLVGSQSGRISTDLPIKLTLYGVRSSLDTIMEGRCRDEAEIQHWVRLAHEQMLRLELALDSMEMKPQEHSGSNPHVFREPEC</sequence>
<protein>
    <recommendedName>
        <fullName evidence="5">HAMP domain-containing protein</fullName>
    </recommendedName>
</protein>
<dbReference type="Proteomes" id="UP000250642">
    <property type="component" value="Unassembled WGS sequence"/>
</dbReference>
<evidence type="ECO:0000259" key="5">
    <source>
        <dbReference type="PROSITE" id="PS50885"/>
    </source>
</evidence>
<comment type="caution">
    <text evidence="6">The sequence shown here is derived from an EMBL/GenBank/DDBJ whole genome shotgun (WGS) entry which is preliminary data.</text>
</comment>
<dbReference type="SMART" id="SM00304">
    <property type="entry name" value="HAMP"/>
    <property type="match status" value="1"/>
</dbReference>
<evidence type="ECO:0000313" key="6">
    <source>
        <dbReference type="EMBL" id="RAW19251.1"/>
    </source>
</evidence>
<dbReference type="RefSeq" id="WP_113051399.1">
    <property type="nucleotide sequence ID" value="NZ_QEVW01000001.1"/>
</dbReference>
<dbReference type="GO" id="GO:0005886">
    <property type="term" value="C:plasma membrane"/>
    <property type="evidence" value="ECO:0007669"/>
    <property type="project" value="UniProtKB-SubCell"/>
</dbReference>
<dbReference type="AlphaFoldDB" id="A0A329R427"/>
<evidence type="ECO:0000256" key="1">
    <source>
        <dbReference type="ARBA" id="ARBA00004236"/>
    </source>
</evidence>
<feature type="transmembrane region" description="Helical" evidence="4">
    <location>
        <begin position="54"/>
        <end position="79"/>
    </location>
</feature>
<dbReference type="PROSITE" id="PS50885">
    <property type="entry name" value="HAMP"/>
    <property type="match status" value="1"/>
</dbReference>
<accession>A0A329R427</accession>
<comment type="subcellular location">
    <subcellularLocation>
        <location evidence="1">Cell membrane</location>
    </subcellularLocation>
</comment>
<organism evidence="6 7">
    <name type="scientific">Paenibacillus taichungensis</name>
    <dbReference type="NCBI Taxonomy" id="484184"/>
    <lineage>
        <taxon>Bacteria</taxon>
        <taxon>Bacillati</taxon>
        <taxon>Bacillota</taxon>
        <taxon>Bacilli</taxon>
        <taxon>Bacillales</taxon>
        <taxon>Paenibacillaceae</taxon>
        <taxon>Paenibacillus</taxon>
    </lineage>
</organism>
<dbReference type="InterPro" id="IPR003660">
    <property type="entry name" value="HAMP_dom"/>
</dbReference>
<evidence type="ECO:0000313" key="7">
    <source>
        <dbReference type="Proteomes" id="UP000250642"/>
    </source>
</evidence>
<reference evidence="6 7" key="1">
    <citation type="submission" date="2018-04" db="EMBL/GenBank/DDBJ databases">
        <title>Paenibacillus taichungensis Genome sequencing and assembly.</title>
        <authorList>
            <person name="Xu J."/>
            <person name="Rensing C."/>
            <person name="Mazhar H.S."/>
        </authorList>
    </citation>
    <scope>NUCLEOTIDE SEQUENCE [LARGE SCALE GENOMIC DNA]</scope>
    <source>
        <strain evidence="6 7">NC1</strain>
    </source>
</reference>
<feature type="transmembrane region" description="Helical" evidence="4">
    <location>
        <begin position="12"/>
        <end position="34"/>
    </location>
</feature>
<dbReference type="GO" id="GO:0007165">
    <property type="term" value="P:signal transduction"/>
    <property type="evidence" value="ECO:0007669"/>
    <property type="project" value="InterPro"/>
</dbReference>
<dbReference type="EMBL" id="QEVW01000001">
    <property type="protein sequence ID" value="RAW19251.1"/>
    <property type="molecule type" value="Genomic_DNA"/>
</dbReference>
<keyword evidence="3 4" id="KW-0472">Membrane</keyword>
<proteinExistence type="predicted"/>
<keyword evidence="4" id="KW-0812">Transmembrane</keyword>
<gene>
    <name evidence="6" type="ORF">DC345_00205</name>
</gene>
<keyword evidence="4" id="KW-1133">Transmembrane helix</keyword>
<feature type="domain" description="HAMP" evidence="5">
    <location>
        <begin position="82"/>
        <end position="134"/>
    </location>
</feature>
<evidence type="ECO:0000256" key="4">
    <source>
        <dbReference type="SAM" id="Phobius"/>
    </source>
</evidence>
<name>A0A329R427_9BACL</name>
<keyword evidence="2" id="KW-1003">Cell membrane</keyword>
<evidence type="ECO:0000256" key="2">
    <source>
        <dbReference type="ARBA" id="ARBA00022475"/>
    </source>
</evidence>
<evidence type="ECO:0000256" key="3">
    <source>
        <dbReference type="ARBA" id="ARBA00023136"/>
    </source>
</evidence>